<comment type="similarity">
    <text evidence="1">Belongs to the WD repeat WDR55 family.</text>
</comment>
<dbReference type="EMBL" id="QZAF01000043">
    <property type="protein sequence ID" value="THV75220.1"/>
    <property type="molecule type" value="Genomic_DNA"/>
</dbReference>
<dbReference type="PANTHER" id="PTHR44019:SF20">
    <property type="entry name" value="WD REPEAT-CONTAINING PROTEIN 55"/>
    <property type="match status" value="1"/>
</dbReference>
<dbReference type="InterPro" id="IPR050505">
    <property type="entry name" value="WDR55/POC1"/>
</dbReference>
<keyword evidence="2" id="KW-0853">WD repeat</keyword>
<comment type="caution">
    <text evidence="7">The sequence shown here is derived from an EMBL/GenBank/DDBJ whole genome shotgun (WGS) entry which is preliminary data.</text>
</comment>
<evidence type="ECO:0000256" key="4">
    <source>
        <dbReference type="ARBA" id="ARBA00039238"/>
    </source>
</evidence>
<proteinExistence type="inferred from homology"/>
<protein>
    <recommendedName>
        <fullName evidence="4">WD repeat-containing protein JIP5</fullName>
    </recommendedName>
    <alternativeName>
        <fullName evidence="5">WD repeat-containing protein jip5</fullName>
    </alternativeName>
</protein>
<dbReference type="PANTHER" id="PTHR44019">
    <property type="entry name" value="WD REPEAT-CONTAINING PROTEIN 55"/>
    <property type="match status" value="1"/>
</dbReference>
<feature type="region of interest" description="Disordered" evidence="6">
    <location>
        <begin position="398"/>
        <end position="458"/>
    </location>
</feature>
<dbReference type="InterPro" id="IPR036322">
    <property type="entry name" value="WD40_repeat_dom_sf"/>
</dbReference>
<evidence type="ECO:0000256" key="3">
    <source>
        <dbReference type="ARBA" id="ARBA00022737"/>
    </source>
</evidence>
<sequence>LTRSDARKNSSFQKSAFATLNCHCQHWRERSIAMFDTICTLPLSSELFAQALHPTNPLVAVGLSSGHVATLRLPPVEGDDEDDAEAEAAATGRGQVEAAWRTRRHKGSCRSLGYSLDGSTLFSAGTDGIVKGADSVTGKVVTKIAIPHDPATDDIDEPSILHILSPQTFLLATDSSALHLYDTREANFSTFSSTRPSQTHHPHEDYISSLTPLPASETSTSGYSKQWVTTGGTTLSVTDLRRGVLVRSEDQEEILLSSCFVSGLPARKTSSSKGEKLVVGGGDGVLTLWERGVWDDQDERITVDRSPGGGESLDVIRVLPPGVGPGGKVLAVGMGDGKVRFVKLGPNKVISEITHDEVEGVVSLDFDVAGRLITAGGSTIKVWHEMVDEDQHAYVDGDLKREAEGSDADSDKDDDSDMGSDDSSDEEETGRKRRKKRKRSKGKDKSGGKSMGSFGGLD</sequence>
<dbReference type="SMART" id="SM00320">
    <property type="entry name" value="WD40"/>
    <property type="match status" value="3"/>
</dbReference>
<name>A0A4S8SVL7_AURPU</name>
<dbReference type="Proteomes" id="UP000304951">
    <property type="component" value="Unassembled WGS sequence"/>
</dbReference>
<dbReference type="Gene3D" id="2.130.10.10">
    <property type="entry name" value="YVTN repeat-like/Quinoprotein amine dehydrogenase"/>
    <property type="match status" value="2"/>
</dbReference>
<dbReference type="SUPFAM" id="SSF50978">
    <property type="entry name" value="WD40 repeat-like"/>
    <property type="match status" value="1"/>
</dbReference>
<keyword evidence="3" id="KW-0677">Repeat</keyword>
<evidence type="ECO:0000313" key="7">
    <source>
        <dbReference type="EMBL" id="THV75220.1"/>
    </source>
</evidence>
<feature type="non-terminal residue" evidence="7">
    <location>
        <position position="1"/>
    </location>
</feature>
<feature type="compositionally biased region" description="Gly residues" evidence="6">
    <location>
        <begin position="449"/>
        <end position="458"/>
    </location>
</feature>
<feature type="compositionally biased region" description="Acidic residues" evidence="6">
    <location>
        <begin position="405"/>
        <end position="428"/>
    </location>
</feature>
<evidence type="ECO:0000256" key="5">
    <source>
        <dbReference type="ARBA" id="ARBA00039514"/>
    </source>
</evidence>
<accession>A0A4S8SVL7</accession>
<dbReference type="InterPro" id="IPR015943">
    <property type="entry name" value="WD40/YVTN_repeat-like_dom_sf"/>
</dbReference>
<feature type="compositionally biased region" description="Basic residues" evidence="6">
    <location>
        <begin position="431"/>
        <end position="442"/>
    </location>
</feature>
<reference evidence="7 8" key="1">
    <citation type="submission" date="2018-10" db="EMBL/GenBank/DDBJ databases">
        <title>Fifty Aureobasidium pullulans genomes reveal a recombining polyextremotolerant generalist.</title>
        <authorList>
            <person name="Gostincar C."/>
            <person name="Turk M."/>
            <person name="Zajc J."/>
            <person name="Gunde-Cimerman N."/>
        </authorList>
    </citation>
    <scope>NUCLEOTIDE SEQUENCE [LARGE SCALE GENOMIC DNA]</scope>
    <source>
        <strain evidence="7 8">EXF-11900</strain>
    </source>
</reference>
<evidence type="ECO:0000256" key="2">
    <source>
        <dbReference type="ARBA" id="ARBA00022574"/>
    </source>
</evidence>
<evidence type="ECO:0000256" key="6">
    <source>
        <dbReference type="SAM" id="MobiDB-lite"/>
    </source>
</evidence>
<dbReference type="InterPro" id="IPR001680">
    <property type="entry name" value="WD40_rpt"/>
</dbReference>
<dbReference type="AlphaFoldDB" id="A0A4S8SVL7"/>
<evidence type="ECO:0000313" key="8">
    <source>
        <dbReference type="Proteomes" id="UP000304951"/>
    </source>
</evidence>
<gene>
    <name evidence="7" type="ORF">D6D28_01991</name>
</gene>
<organism evidence="7 8">
    <name type="scientific">Aureobasidium pullulans</name>
    <name type="common">Black yeast</name>
    <name type="synonym">Pullularia pullulans</name>
    <dbReference type="NCBI Taxonomy" id="5580"/>
    <lineage>
        <taxon>Eukaryota</taxon>
        <taxon>Fungi</taxon>
        <taxon>Dikarya</taxon>
        <taxon>Ascomycota</taxon>
        <taxon>Pezizomycotina</taxon>
        <taxon>Dothideomycetes</taxon>
        <taxon>Dothideomycetidae</taxon>
        <taxon>Dothideales</taxon>
        <taxon>Saccotheciaceae</taxon>
        <taxon>Aureobasidium</taxon>
    </lineage>
</organism>
<evidence type="ECO:0000256" key="1">
    <source>
        <dbReference type="ARBA" id="ARBA00007625"/>
    </source>
</evidence>